<dbReference type="AlphaFoldDB" id="A0A1C6WTA2"/>
<name>A0A1C6WTA2_PLACE</name>
<feature type="transmembrane region" description="Helical" evidence="1">
    <location>
        <begin position="267"/>
        <end position="288"/>
    </location>
</feature>
<organism evidence="2">
    <name type="scientific">Plasmodium chabaudi adami</name>
    <dbReference type="NCBI Taxonomy" id="5826"/>
    <lineage>
        <taxon>Eukaryota</taxon>
        <taxon>Sar</taxon>
        <taxon>Alveolata</taxon>
        <taxon>Apicomplexa</taxon>
        <taxon>Aconoidasida</taxon>
        <taxon>Haemosporida</taxon>
        <taxon>Plasmodiidae</taxon>
        <taxon>Plasmodium</taxon>
        <taxon>Plasmodium (Vinckeia)</taxon>
    </lineage>
</organism>
<keyword evidence="1" id="KW-0472">Membrane</keyword>
<evidence type="ECO:0000256" key="1">
    <source>
        <dbReference type="SAM" id="Phobius"/>
    </source>
</evidence>
<keyword evidence="1" id="KW-0812">Transmembrane</keyword>
<dbReference type="InterPro" id="IPR006477">
    <property type="entry name" value="Yir_bir_cir"/>
</dbReference>
<keyword evidence="1" id="KW-1133">Transmembrane helix</keyword>
<dbReference type="EMBL" id="FMIN01000442">
    <property type="protein sequence ID" value="SCL92717.1"/>
    <property type="molecule type" value="Genomic_DNA"/>
</dbReference>
<proteinExistence type="predicted"/>
<dbReference type="Proteomes" id="UP000507536">
    <property type="component" value="Unassembled WGS sequence"/>
</dbReference>
<protein>
    <submittedName>
        <fullName evidence="2">Plasmodium variant antigen protein Cir/Yir/Bir, putative</fullName>
    </submittedName>
</protein>
<sequence>MSEELCGQINFADENVIFDSASKKYTCKDKIFNAYCSSSENGEKGQCKSDEELLGSAFMALLKNFKSIDDEKSEGDKLLQYAILWLSYKIRQNPDIEFIRNTIYDILTQNEWFSEYRQYTDKNDNIMGFHFLFLTRLYALLKGICGTINKCNESSNSAECIKSGEECSDLYRACIVQIPWAEICNPYCSVLSNLKNDYDKLRKNNDQLPELTPPEGIKSCENFCEILRQRLNAKEWVTEFSEIGIFTKANLPGQPIAPTSINNGNRLPYIAVPFILIPIILGISYKYLTPVWRKKMKKKTMKKIINLSDQKKA</sequence>
<evidence type="ECO:0000313" key="2">
    <source>
        <dbReference type="EMBL" id="SCL92717.1"/>
    </source>
</evidence>
<gene>
    <name evidence="2" type="ORF">PCHDS_000549700</name>
</gene>
<accession>A0A1C6WTA2</accession>
<dbReference type="Pfam" id="PF06022">
    <property type="entry name" value="Cir_Bir_Yir"/>
    <property type="match status" value="1"/>
</dbReference>
<reference evidence="2" key="1">
    <citation type="submission" date="2016-08" db="EMBL/GenBank/DDBJ databases">
        <authorList>
            <consortium name="Pathogen Informatics"/>
        </authorList>
    </citation>
    <scope>NUCLEOTIDE SEQUENCE</scope>
    <source>
        <strain evidence="2">DS</strain>
    </source>
</reference>